<organism evidence="2 3">
    <name type="scientific">Pseudomonas shahriarae</name>
    <dbReference type="NCBI Taxonomy" id="2745512"/>
    <lineage>
        <taxon>Bacteria</taxon>
        <taxon>Pseudomonadati</taxon>
        <taxon>Pseudomonadota</taxon>
        <taxon>Gammaproteobacteria</taxon>
        <taxon>Pseudomonadales</taxon>
        <taxon>Pseudomonadaceae</taxon>
        <taxon>Pseudomonas</taxon>
    </lineage>
</organism>
<dbReference type="Proteomes" id="UP001148185">
    <property type="component" value="Unassembled WGS sequence"/>
</dbReference>
<evidence type="ECO:0000313" key="3">
    <source>
        <dbReference type="Proteomes" id="UP001148185"/>
    </source>
</evidence>
<protein>
    <submittedName>
        <fullName evidence="2">Uncharacterized protein</fullName>
    </submittedName>
</protein>
<feature type="signal peptide" evidence="1">
    <location>
        <begin position="1"/>
        <end position="23"/>
    </location>
</feature>
<feature type="chain" id="PRO_5040810760" evidence="1">
    <location>
        <begin position="24"/>
        <end position="143"/>
    </location>
</feature>
<proteinExistence type="predicted"/>
<evidence type="ECO:0000313" key="2">
    <source>
        <dbReference type="EMBL" id="MDD1009068.1"/>
    </source>
</evidence>
<sequence length="143" mass="15844">MNQGSLAKLGRSALLCLALTATALISVACYVKTTAARLADEYSIVWNDNSTCSIHSYIPQYSAFGIPGKLFKLFASEAFFRVYAKDGTLLKSSEWLLWQSEFTTAERSQWVFGHAIYPTATGYEGWNIPACGQEINSRQVKVN</sequence>
<comment type="caution">
    <text evidence="2">The sequence shown here is derived from an EMBL/GenBank/DDBJ whole genome shotgun (WGS) entry which is preliminary data.</text>
</comment>
<dbReference type="AlphaFoldDB" id="A0A9X4C334"/>
<keyword evidence="3" id="KW-1185">Reference proteome</keyword>
<gene>
    <name evidence="2" type="ORF">M5G27_16465</name>
</gene>
<accession>A0A9X4C334</accession>
<name>A0A9X4C334_9PSED</name>
<evidence type="ECO:0000256" key="1">
    <source>
        <dbReference type="SAM" id="SignalP"/>
    </source>
</evidence>
<dbReference type="EMBL" id="JAMDHA010000018">
    <property type="protein sequence ID" value="MDD1009068.1"/>
    <property type="molecule type" value="Genomic_DNA"/>
</dbReference>
<keyword evidence="1" id="KW-0732">Signal</keyword>
<dbReference type="RefSeq" id="WP_273877376.1">
    <property type="nucleotide sequence ID" value="NZ_JAMDHA010000018.1"/>
</dbReference>
<reference evidence="2 3" key="1">
    <citation type="submission" date="2022-05" db="EMBL/GenBank/DDBJ databases">
        <title>Novel Pseudomonas spp. Isolated from a Rainbow Trout Aquaculture Facility.</title>
        <authorList>
            <person name="Testerman T."/>
            <person name="Graf J."/>
        </authorList>
    </citation>
    <scope>NUCLEOTIDE SEQUENCE [LARGE SCALE GENOMIC DNA]</scope>
    <source>
        <strain evidence="2 3">ID1042</strain>
    </source>
</reference>